<dbReference type="InterPro" id="IPR001138">
    <property type="entry name" value="Zn2Cys6_DnaBD"/>
</dbReference>
<keyword evidence="6" id="KW-0804">Transcription</keyword>
<evidence type="ECO:0000256" key="5">
    <source>
        <dbReference type="ARBA" id="ARBA00023125"/>
    </source>
</evidence>
<protein>
    <recommendedName>
        <fullName evidence="8">Zn(2)-C6 fungal-type domain-containing protein</fullName>
    </recommendedName>
</protein>
<dbReference type="PANTHER" id="PTHR47782:SF1">
    <property type="entry name" value="PYRIMIDINE PATHWAY REGULATORY PROTEIN 1"/>
    <property type="match status" value="1"/>
</dbReference>
<dbReference type="PROSITE" id="PS50048">
    <property type="entry name" value="ZN2_CY6_FUNGAL_2"/>
    <property type="match status" value="1"/>
</dbReference>
<sequence>MTMDFTSDAVEAALNSLASCIRCRERRVGCDRLLPSCQACAAIGAECELYDHVLDARFPRSYLQALHERLRHLEALEASPAAAAAARTRVFGPHVTDARNHSKPTLAPPAASKRLDAHEDDVYEEWGPSSPFAHLRLITNLLNVELTRPLRHGTNFNVDIPLTVNEAQPSHEPRLPPFETASFLWEFYYNSVETIMPIVGRKLGDEDLQHLYSKSPARKNLRACTRAQLVLAQAARCLFRSAATEGSPAQSQAYLQLSDAMFEAAAANLRIVLNDSTHLLDYVSPSVFENEEAHAMAKLQIVLLLVCYVLMAPLKGNVWQLLGFAERLWRNIQNARAQLRRSNSPDGFLVREQARHKPQPNLLYCSFVSLERIVGMAYGRPIDFLDFAEADEPSHRPEDRTVAAMHASILEIRQRIHSAFLAGQQGPSVMGPLPGTPKLGTVEWYDTIRRQADAWYEDWQDAVDENEESRKEWLLSSGRKWRDETLHLAFCLLIQRSPTPASTPASTATSTSGKSPSQRQLLSLDLVAEGRGIVQRLVHDYAYLLRQPFSIKHKGTYIPLVFPRLWVFDMEIFRVAITAAYLAHHRENITGNTQPCMTWEVANCIKLLSRTSAEVDTEGLTEAILALVEGGT</sequence>
<keyword evidence="5" id="KW-0238">DNA-binding</keyword>
<dbReference type="EMBL" id="ML995483">
    <property type="protein sequence ID" value="KAF2142769.1"/>
    <property type="molecule type" value="Genomic_DNA"/>
</dbReference>
<dbReference type="RefSeq" id="XP_033398481.1">
    <property type="nucleotide sequence ID" value="XM_033543092.1"/>
</dbReference>
<evidence type="ECO:0000256" key="2">
    <source>
        <dbReference type="ARBA" id="ARBA00022723"/>
    </source>
</evidence>
<dbReference type="CDD" id="cd12148">
    <property type="entry name" value="fungal_TF_MHR"/>
    <property type="match status" value="1"/>
</dbReference>
<dbReference type="GO" id="GO:0043565">
    <property type="term" value="F:sequence-specific DNA binding"/>
    <property type="evidence" value="ECO:0007669"/>
    <property type="project" value="TreeGrafter"/>
</dbReference>
<keyword evidence="7" id="KW-0539">Nucleus</keyword>
<evidence type="ECO:0000313" key="9">
    <source>
        <dbReference type="EMBL" id="KAF2142769.1"/>
    </source>
</evidence>
<dbReference type="PROSITE" id="PS00463">
    <property type="entry name" value="ZN2_CY6_FUNGAL_1"/>
    <property type="match status" value="1"/>
</dbReference>
<dbReference type="GeneID" id="54300589"/>
<feature type="domain" description="Zn(2)-C6 fungal-type" evidence="8">
    <location>
        <begin position="19"/>
        <end position="49"/>
    </location>
</feature>
<evidence type="ECO:0000256" key="6">
    <source>
        <dbReference type="ARBA" id="ARBA00023163"/>
    </source>
</evidence>
<dbReference type="Gene3D" id="4.10.240.10">
    <property type="entry name" value="Zn(2)-C6 fungal-type DNA-binding domain"/>
    <property type="match status" value="1"/>
</dbReference>
<dbReference type="InterPro" id="IPR036864">
    <property type="entry name" value="Zn2-C6_fun-type_DNA-bd_sf"/>
</dbReference>
<dbReference type="SUPFAM" id="SSF57701">
    <property type="entry name" value="Zn2/Cys6 DNA-binding domain"/>
    <property type="match status" value="1"/>
</dbReference>
<reference evidence="9" key="1">
    <citation type="journal article" date="2020" name="Stud. Mycol.">
        <title>101 Dothideomycetes genomes: a test case for predicting lifestyles and emergence of pathogens.</title>
        <authorList>
            <person name="Haridas S."/>
            <person name="Albert R."/>
            <person name="Binder M."/>
            <person name="Bloem J."/>
            <person name="Labutti K."/>
            <person name="Salamov A."/>
            <person name="Andreopoulos B."/>
            <person name="Baker S."/>
            <person name="Barry K."/>
            <person name="Bills G."/>
            <person name="Bluhm B."/>
            <person name="Cannon C."/>
            <person name="Castanera R."/>
            <person name="Culley D."/>
            <person name="Daum C."/>
            <person name="Ezra D."/>
            <person name="Gonzalez J."/>
            <person name="Henrissat B."/>
            <person name="Kuo A."/>
            <person name="Liang C."/>
            <person name="Lipzen A."/>
            <person name="Lutzoni F."/>
            <person name="Magnuson J."/>
            <person name="Mondo S."/>
            <person name="Nolan M."/>
            <person name="Ohm R."/>
            <person name="Pangilinan J."/>
            <person name="Park H.-J."/>
            <person name="Ramirez L."/>
            <person name="Alfaro M."/>
            <person name="Sun H."/>
            <person name="Tritt A."/>
            <person name="Yoshinaga Y."/>
            <person name="Zwiers L.-H."/>
            <person name="Turgeon B."/>
            <person name="Goodwin S."/>
            <person name="Spatafora J."/>
            <person name="Crous P."/>
            <person name="Grigoriev I."/>
        </authorList>
    </citation>
    <scope>NUCLEOTIDE SEQUENCE</scope>
    <source>
        <strain evidence="9">CBS 121167</strain>
    </source>
</reference>
<dbReference type="OrthoDB" id="25921at2759"/>
<evidence type="ECO:0000313" key="10">
    <source>
        <dbReference type="Proteomes" id="UP000799438"/>
    </source>
</evidence>
<accession>A0A6A6BF25</accession>
<keyword evidence="4" id="KW-0805">Transcription regulation</keyword>
<dbReference type="Proteomes" id="UP000799438">
    <property type="component" value="Unassembled WGS sequence"/>
</dbReference>
<dbReference type="SMART" id="SM00066">
    <property type="entry name" value="GAL4"/>
    <property type="match status" value="1"/>
</dbReference>
<dbReference type="InterPro" id="IPR052202">
    <property type="entry name" value="Yeast_MetPath_Reg"/>
</dbReference>
<evidence type="ECO:0000256" key="7">
    <source>
        <dbReference type="ARBA" id="ARBA00023242"/>
    </source>
</evidence>
<comment type="subcellular location">
    <subcellularLocation>
        <location evidence="1">Nucleus</location>
    </subcellularLocation>
</comment>
<evidence type="ECO:0000256" key="4">
    <source>
        <dbReference type="ARBA" id="ARBA00023015"/>
    </source>
</evidence>
<evidence type="ECO:0000256" key="3">
    <source>
        <dbReference type="ARBA" id="ARBA00022833"/>
    </source>
</evidence>
<evidence type="ECO:0000256" key="1">
    <source>
        <dbReference type="ARBA" id="ARBA00004123"/>
    </source>
</evidence>
<dbReference type="GO" id="GO:0008270">
    <property type="term" value="F:zinc ion binding"/>
    <property type="evidence" value="ECO:0007669"/>
    <property type="project" value="InterPro"/>
</dbReference>
<dbReference type="CDD" id="cd00067">
    <property type="entry name" value="GAL4"/>
    <property type="match status" value="1"/>
</dbReference>
<dbReference type="GO" id="GO:0045944">
    <property type="term" value="P:positive regulation of transcription by RNA polymerase II"/>
    <property type="evidence" value="ECO:0007669"/>
    <property type="project" value="TreeGrafter"/>
</dbReference>
<organism evidence="9 10">
    <name type="scientific">Aplosporella prunicola CBS 121167</name>
    <dbReference type="NCBI Taxonomy" id="1176127"/>
    <lineage>
        <taxon>Eukaryota</taxon>
        <taxon>Fungi</taxon>
        <taxon>Dikarya</taxon>
        <taxon>Ascomycota</taxon>
        <taxon>Pezizomycotina</taxon>
        <taxon>Dothideomycetes</taxon>
        <taxon>Dothideomycetes incertae sedis</taxon>
        <taxon>Botryosphaeriales</taxon>
        <taxon>Aplosporellaceae</taxon>
        <taxon>Aplosporella</taxon>
    </lineage>
</organism>
<proteinExistence type="predicted"/>
<keyword evidence="2" id="KW-0479">Metal-binding</keyword>
<gene>
    <name evidence="9" type="ORF">K452DRAFT_307691</name>
</gene>
<dbReference type="GO" id="GO:0000981">
    <property type="term" value="F:DNA-binding transcription factor activity, RNA polymerase II-specific"/>
    <property type="evidence" value="ECO:0007669"/>
    <property type="project" value="InterPro"/>
</dbReference>
<dbReference type="PANTHER" id="PTHR47782">
    <property type="entry name" value="ZN(II)2CYS6 TRANSCRIPTION FACTOR (EUROFUNG)-RELATED"/>
    <property type="match status" value="1"/>
</dbReference>
<name>A0A6A6BF25_9PEZI</name>
<keyword evidence="3" id="KW-0862">Zinc</keyword>
<dbReference type="Pfam" id="PF00172">
    <property type="entry name" value="Zn_clus"/>
    <property type="match status" value="1"/>
</dbReference>
<keyword evidence="10" id="KW-1185">Reference proteome</keyword>
<dbReference type="AlphaFoldDB" id="A0A6A6BF25"/>
<dbReference type="GO" id="GO:0005634">
    <property type="term" value="C:nucleus"/>
    <property type="evidence" value="ECO:0007669"/>
    <property type="project" value="UniProtKB-SubCell"/>
</dbReference>
<evidence type="ECO:0000259" key="8">
    <source>
        <dbReference type="PROSITE" id="PS50048"/>
    </source>
</evidence>